<organism evidence="6 7">
    <name type="scientific">Candidatus Lucifugimonas marina</name>
    <dbReference type="NCBI Taxonomy" id="3038979"/>
    <lineage>
        <taxon>Bacteria</taxon>
        <taxon>Bacillati</taxon>
        <taxon>Chloroflexota</taxon>
        <taxon>Dehalococcoidia</taxon>
        <taxon>SAR202 cluster</taxon>
        <taxon>Candidatus Lucifugimonadales</taxon>
        <taxon>Candidatus Lucifugimonadaceae</taxon>
        <taxon>Candidatus Lucifugimonas</taxon>
    </lineage>
</organism>
<dbReference type="EMBL" id="CP046147">
    <property type="protein sequence ID" value="WFG39649.1"/>
    <property type="molecule type" value="Genomic_DNA"/>
</dbReference>
<evidence type="ECO:0000256" key="1">
    <source>
        <dbReference type="ARBA" id="ARBA00022630"/>
    </source>
</evidence>
<evidence type="ECO:0000313" key="6">
    <source>
        <dbReference type="EMBL" id="WFG39649.1"/>
    </source>
</evidence>
<dbReference type="InterPro" id="IPR050627">
    <property type="entry name" value="Nitroreductase/BluB"/>
</dbReference>
<dbReference type="InterPro" id="IPR000415">
    <property type="entry name" value="Nitroreductase-like"/>
</dbReference>
<dbReference type="CDD" id="cd02062">
    <property type="entry name" value="Nitro_FMN_reductase"/>
    <property type="match status" value="1"/>
</dbReference>
<reference evidence="7" key="3">
    <citation type="submission" date="2023-06" db="EMBL/GenBank/DDBJ databases">
        <title>Pangenomics reveal diversification of enzyme families and niche specialization in globally abundant SAR202 bacteria.</title>
        <authorList>
            <person name="Saw J.H.W."/>
        </authorList>
    </citation>
    <scope>NUCLEOTIDE SEQUENCE [LARGE SCALE GENOMIC DNA]</scope>
    <source>
        <strain evidence="7">JH1073</strain>
    </source>
</reference>
<evidence type="ECO:0000313" key="5">
    <source>
        <dbReference type="EMBL" id="MDG0865603.1"/>
    </source>
</evidence>
<feature type="domain" description="Nitroreductase" evidence="4">
    <location>
        <begin position="15"/>
        <end position="169"/>
    </location>
</feature>
<dbReference type="Pfam" id="PF00881">
    <property type="entry name" value="Nitroreductase"/>
    <property type="match status" value="1"/>
</dbReference>
<dbReference type="PANTHER" id="PTHR23026:SF90">
    <property type="entry name" value="IODOTYROSINE DEIODINASE 1"/>
    <property type="match status" value="1"/>
</dbReference>
<sequence length="169" mass="18291">MTIDEQNLSYVIHHTRAMRRLKSDPVPEQLLLELVDAANQGPTGSNKQNASWIIVRDAEQKKKLGELNRIAVHGYIDGVESSAPERAGIVKAVKWQRDHFDEIPAILILCLTFDSLPADNWRAGAGAGGSIWPAVQNVLLTARSLGLGAALTTLGLSNRPAAKELLGLP</sequence>
<evidence type="ECO:0000256" key="3">
    <source>
        <dbReference type="ARBA" id="ARBA00023002"/>
    </source>
</evidence>
<dbReference type="EMBL" id="WMBE01000001">
    <property type="protein sequence ID" value="MDG0865603.1"/>
    <property type="molecule type" value="Genomic_DNA"/>
</dbReference>
<keyword evidence="1" id="KW-0285">Flavoprotein</keyword>
<dbReference type="AlphaFoldDB" id="A0AAJ6CUV0"/>
<keyword evidence="3" id="KW-0560">Oxidoreductase</keyword>
<evidence type="ECO:0000313" key="7">
    <source>
        <dbReference type="Proteomes" id="UP001219901"/>
    </source>
</evidence>
<keyword evidence="7" id="KW-1185">Reference proteome</keyword>
<name>A0AAJ6CUV0_9CHLR</name>
<dbReference type="SUPFAM" id="SSF55469">
    <property type="entry name" value="FMN-dependent nitroreductase-like"/>
    <property type="match status" value="1"/>
</dbReference>
<dbReference type="GO" id="GO:0016491">
    <property type="term" value="F:oxidoreductase activity"/>
    <property type="evidence" value="ECO:0007669"/>
    <property type="project" value="UniProtKB-KW"/>
</dbReference>
<evidence type="ECO:0000259" key="4">
    <source>
        <dbReference type="Pfam" id="PF00881"/>
    </source>
</evidence>
<dbReference type="PANTHER" id="PTHR23026">
    <property type="entry name" value="NADPH NITROREDUCTASE"/>
    <property type="match status" value="1"/>
</dbReference>
<dbReference type="InterPro" id="IPR029479">
    <property type="entry name" value="Nitroreductase"/>
</dbReference>
<dbReference type="Gene3D" id="3.40.109.10">
    <property type="entry name" value="NADH Oxidase"/>
    <property type="match status" value="1"/>
</dbReference>
<accession>A0AAJ6CUV0</accession>
<dbReference type="RefSeq" id="WP_342835706.1">
    <property type="nucleotide sequence ID" value="NZ_CP046146.1"/>
</dbReference>
<reference evidence="7 8" key="1">
    <citation type="submission" date="2019-11" db="EMBL/GenBank/DDBJ databases">
        <authorList>
            <person name="Cho J.-C."/>
        </authorList>
    </citation>
    <scope>NUCLEOTIDE SEQUENCE [LARGE SCALE GENOMIC DNA]</scope>
    <source>
        <strain evidence="6 7">JH1073</strain>
        <strain evidence="5 8">JH702</strain>
    </source>
</reference>
<dbReference type="Proteomes" id="UP001321249">
    <property type="component" value="Unassembled WGS sequence"/>
</dbReference>
<protein>
    <submittedName>
        <fullName evidence="6">Nitroreductase</fullName>
    </submittedName>
</protein>
<dbReference type="Proteomes" id="UP001219901">
    <property type="component" value="Chromosome"/>
</dbReference>
<proteinExistence type="predicted"/>
<evidence type="ECO:0000256" key="2">
    <source>
        <dbReference type="ARBA" id="ARBA00022643"/>
    </source>
</evidence>
<gene>
    <name evidence="5" type="ORF">GKO46_00765</name>
    <name evidence="6" type="ORF">GKO48_08460</name>
</gene>
<keyword evidence="2" id="KW-0288">FMN</keyword>
<evidence type="ECO:0000313" key="8">
    <source>
        <dbReference type="Proteomes" id="UP001321249"/>
    </source>
</evidence>
<reference evidence="6" key="2">
    <citation type="journal article" date="2023" name="Nat. Commun.">
        <title>Cultivation of marine bacteria of the SAR202 clade.</title>
        <authorList>
            <person name="Lim Y."/>
            <person name="Seo J.H."/>
            <person name="Giovannoni S.J."/>
            <person name="Kang I."/>
            <person name="Cho J.C."/>
        </authorList>
    </citation>
    <scope>NUCLEOTIDE SEQUENCE</scope>
    <source>
        <strain evidence="6">JH1073</strain>
    </source>
</reference>